<feature type="region of interest" description="Disordered" evidence="1">
    <location>
        <begin position="54"/>
        <end position="84"/>
    </location>
</feature>
<evidence type="ECO:0000256" key="2">
    <source>
        <dbReference type="SAM" id="SignalP"/>
    </source>
</evidence>
<dbReference type="EMBL" id="JBANAX010000455">
    <property type="protein sequence ID" value="KAL1208302.1"/>
    <property type="molecule type" value="Genomic_DNA"/>
</dbReference>
<gene>
    <name evidence="3" type="ORF">V5N11_033602</name>
</gene>
<accession>A0ABD1ANG4</accession>
<evidence type="ECO:0000313" key="3">
    <source>
        <dbReference type="EMBL" id="KAL1208302.1"/>
    </source>
</evidence>
<keyword evidence="4" id="KW-1185">Reference proteome</keyword>
<feature type="chain" id="PRO_5044817985" evidence="2">
    <location>
        <begin position="31"/>
        <end position="84"/>
    </location>
</feature>
<organism evidence="3 4">
    <name type="scientific">Cardamine amara subsp. amara</name>
    <dbReference type="NCBI Taxonomy" id="228776"/>
    <lineage>
        <taxon>Eukaryota</taxon>
        <taxon>Viridiplantae</taxon>
        <taxon>Streptophyta</taxon>
        <taxon>Embryophyta</taxon>
        <taxon>Tracheophyta</taxon>
        <taxon>Spermatophyta</taxon>
        <taxon>Magnoliopsida</taxon>
        <taxon>eudicotyledons</taxon>
        <taxon>Gunneridae</taxon>
        <taxon>Pentapetalae</taxon>
        <taxon>rosids</taxon>
        <taxon>malvids</taxon>
        <taxon>Brassicales</taxon>
        <taxon>Brassicaceae</taxon>
        <taxon>Cardamineae</taxon>
        <taxon>Cardamine</taxon>
    </lineage>
</organism>
<dbReference type="Proteomes" id="UP001558713">
    <property type="component" value="Unassembled WGS sequence"/>
</dbReference>
<dbReference type="AlphaFoldDB" id="A0ABD1ANG4"/>
<keyword evidence="2" id="KW-0732">Signal</keyword>
<evidence type="ECO:0000256" key="1">
    <source>
        <dbReference type="SAM" id="MobiDB-lite"/>
    </source>
</evidence>
<sequence length="84" mass="9655">MKKLQPSRSISIALVLVLLAFFSSKFQIEGHRDLRDLQISKEIKEKFYGGEQDSLRRIPKSHSSPIQNRRGPSRKHQIASSRVP</sequence>
<evidence type="ECO:0000313" key="4">
    <source>
        <dbReference type="Proteomes" id="UP001558713"/>
    </source>
</evidence>
<feature type="signal peptide" evidence="2">
    <location>
        <begin position="1"/>
        <end position="30"/>
    </location>
</feature>
<protein>
    <submittedName>
        <fullName evidence="3">Uncharacterized protein</fullName>
    </submittedName>
</protein>
<comment type="caution">
    <text evidence="3">The sequence shown here is derived from an EMBL/GenBank/DDBJ whole genome shotgun (WGS) entry which is preliminary data.</text>
</comment>
<proteinExistence type="predicted"/>
<name>A0ABD1ANG4_CARAN</name>
<reference evidence="3 4" key="1">
    <citation type="submission" date="2024-04" db="EMBL/GenBank/DDBJ databases">
        <title>Genome assembly C_amara_ONT_v2.</title>
        <authorList>
            <person name="Yant L."/>
            <person name="Moore C."/>
            <person name="Slenker M."/>
        </authorList>
    </citation>
    <scope>NUCLEOTIDE SEQUENCE [LARGE SCALE GENOMIC DNA]</scope>
    <source>
        <tissue evidence="3">Leaf</tissue>
    </source>
</reference>